<dbReference type="InterPro" id="IPR050832">
    <property type="entry name" value="Bact_Acetyltransf"/>
</dbReference>
<organism evidence="4 5">
    <name type="scientific">Streptomyces roseirectus</name>
    <dbReference type="NCBI Taxonomy" id="2768066"/>
    <lineage>
        <taxon>Bacteria</taxon>
        <taxon>Bacillati</taxon>
        <taxon>Actinomycetota</taxon>
        <taxon>Actinomycetes</taxon>
        <taxon>Kitasatosporales</taxon>
        <taxon>Streptomycetaceae</taxon>
        <taxon>Streptomyces</taxon>
    </lineage>
</organism>
<dbReference type="CDD" id="cd04301">
    <property type="entry name" value="NAT_SF"/>
    <property type="match status" value="1"/>
</dbReference>
<dbReference type="InterPro" id="IPR016181">
    <property type="entry name" value="Acyl_CoA_acyltransferase"/>
</dbReference>
<keyword evidence="5" id="KW-1185">Reference proteome</keyword>
<dbReference type="EMBL" id="CP060828">
    <property type="protein sequence ID" value="QNP74630.1"/>
    <property type="molecule type" value="Genomic_DNA"/>
</dbReference>
<dbReference type="KEGG" id="sroi:IAG44_37720"/>
<dbReference type="SUPFAM" id="SSF55729">
    <property type="entry name" value="Acyl-CoA N-acyltransferases (Nat)"/>
    <property type="match status" value="2"/>
</dbReference>
<dbReference type="Gene3D" id="3.40.630.30">
    <property type="match status" value="1"/>
</dbReference>
<keyword evidence="2" id="KW-0012">Acyltransferase</keyword>
<dbReference type="Pfam" id="PF00583">
    <property type="entry name" value="Acetyltransf_1"/>
    <property type="match status" value="1"/>
</dbReference>
<evidence type="ECO:0000256" key="1">
    <source>
        <dbReference type="ARBA" id="ARBA00022679"/>
    </source>
</evidence>
<reference evidence="4 5" key="1">
    <citation type="submission" date="2020-08" db="EMBL/GenBank/DDBJ databases">
        <title>A novel species.</title>
        <authorList>
            <person name="Gao J."/>
        </authorList>
    </citation>
    <scope>NUCLEOTIDE SEQUENCE [LARGE SCALE GENOMIC DNA]</scope>
    <source>
        <strain evidence="4 5">CRXT-G-22</strain>
    </source>
</reference>
<dbReference type="GO" id="GO:0016747">
    <property type="term" value="F:acyltransferase activity, transferring groups other than amino-acyl groups"/>
    <property type="evidence" value="ECO:0007669"/>
    <property type="project" value="InterPro"/>
</dbReference>
<dbReference type="Proteomes" id="UP000516052">
    <property type="component" value="Chromosome"/>
</dbReference>
<feature type="domain" description="N-acetyltransferase" evidence="3">
    <location>
        <begin position="163"/>
        <end position="313"/>
    </location>
</feature>
<dbReference type="PROSITE" id="PS51186">
    <property type="entry name" value="GNAT"/>
    <property type="match status" value="1"/>
</dbReference>
<name>A0A7H0IPB4_9ACTN</name>
<evidence type="ECO:0000313" key="5">
    <source>
        <dbReference type="Proteomes" id="UP000516052"/>
    </source>
</evidence>
<sequence>MPYSLRPASLEDAPAITGLLNAIDVIEVGRPETDQHTVEADLKHPDADLARDSWLAFDGERLVVYGLLWDESGGERIDMDHYVLPEHQEAGLAVLAAMEDRALERARENGAARAVVHLYLNVDCTMDTDLLAARGWGVVRRYHVLHRPLDADRDGPVEFPAGVTLRSCVTEDDRRTVHALYQTTFAEHFDHQPRTYEQWLNDIDADNVDWSLVWIASTTEAGAAVARDVAFLIARNDRTAMGWIRSLGVLREARGRGLAGLLLRHSFATFAALGRDTVGLGVDTDNTTGAPALYARHGMTVHFAVDTWEVTLT</sequence>
<evidence type="ECO:0000313" key="4">
    <source>
        <dbReference type="EMBL" id="QNP74630.1"/>
    </source>
</evidence>
<dbReference type="AlphaFoldDB" id="A0A7H0IPB4"/>
<keyword evidence="1 4" id="KW-0808">Transferase</keyword>
<dbReference type="RefSeq" id="WP_187751554.1">
    <property type="nucleotide sequence ID" value="NZ_CP060828.1"/>
</dbReference>
<dbReference type="PANTHER" id="PTHR43877:SF2">
    <property type="entry name" value="AMINOALKYLPHOSPHONATE N-ACETYLTRANSFERASE-RELATED"/>
    <property type="match status" value="1"/>
</dbReference>
<dbReference type="PANTHER" id="PTHR43877">
    <property type="entry name" value="AMINOALKYLPHOSPHONATE N-ACETYLTRANSFERASE-RELATED-RELATED"/>
    <property type="match status" value="1"/>
</dbReference>
<dbReference type="InterPro" id="IPR000182">
    <property type="entry name" value="GNAT_dom"/>
</dbReference>
<accession>A0A7H0IPB4</accession>
<proteinExistence type="predicted"/>
<gene>
    <name evidence="4" type="ORF">IAG44_37720</name>
</gene>
<protein>
    <submittedName>
        <fullName evidence="4">GNAT family N-acetyltransferase</fullName>
    </submittedName>
</protein>
<evidence type="ECO:0000259" key="3">
    <source>
        <dbReference type="PROSITE" id="PS51186"/>
    </source>
</evidence>
<evidence type="ECO:0000256" key="2">
    <source>
        <dbReference type="ARBA" id="ARBA00023315"/>
    </source>
</evidence>